<dbReference type="EMBL" id="FOZS01000001">
    <property type="protein sequence ID" value="SFS42149.1"/>
    <property type="molecule type" value="Genomic_DNA"/>
</dbReference>
<sequence>MDDIFVARLMSTTLHTVSPDTLVEQAGQEMLENEIGSVVVVNDQNQLEGILTSTDFITIVAESYPKAETSVSRYMTTDVITASAQDSIREVADVMVEHGFHHVPVVNDDEGVIGIITSSDLAAYLSNVETPSPGEAA</sequence>
<name>A0A1I6PPM3_9EURY</name>
<dbReference type="AlphaFoldDB" id="A0A1I6PPM3"/>
<dbReference type="PROSITE" id="PS51371">
    <property type="entry name" value="CBS"/>
    <property type="match status" value="2"/>
</dbReference>
<dbReference type="InterPro" id="IPR046342">
    <property type="entry name" value="CBS_dom_sf"/>
</dbReference>
<evidence type="ECO:0000256" key="2">
    <source>
        <dbReference type="PROSITE-ProRule" id="PRU00703"/>
    </source>
</evidence>
<dbReference type="SUPFAM" id="SSF54631">
    <property type="entry name" value="CBS-domain pair"/>
    <property type="match status" value="1"/>
</dbReference>
<dbReference type="CDD" id="cd09836">
    <property type="entry name" value="CBS_pair_arch"/>
    <property type="match status" value="1"/>
</dbReference>
<accession>A0A1I6PPM3</accession>
<dbReference type="PANTHER" id="PTHR43080:SF2">
    <property type="entry name" value="CBS DOMAIN-CONTAINING PROTEIN"/>
    <property type="match status" value="1"/>
</dbReference>
<dbReference type="Proteomes" id="UP000199199">
    <property type="component" value="Unassembled WGS sequence"/>
</dbReference>
<evidence type="ECO:0000259" key="3">
    <source>
        <dbReference type="PROSITE" id="PS51371"/>
    </source>
</evidence>
<dbReference type="Gene3D" id="3.10.580.10">
    <property type="entry name" value="CBS-domain"/>
    <property type="match status" value="1"/>
</dbReference>
<proteinExistence type="predicted"/>
<organism evidence="4 5">
    <name type="scientific">Halostagnicola kamekurae</name>
    <dbReference type="NCBI Taxonomy" id="619731"/>
    <lineage>
        <taxon>Archaea</taxon>
        <taxon>Methanobacteriati</taxon>
        <taxon>Methanobacteriota</taxon>
        <taxon>Stenosarchaea group</taxon>
        <taxon>Halobacteria</taxon>
        <taxon>Halobacteriales</taxon>
        <taxon>Natrialbaceae</taxon>
        <taxon>Halostagnicola</taxon>
    </lineage>
</organism>
<keyword evidence="1 2" id="KW-0129">CBS domain</keyword>
<evidence type="ECO:0000313" key="4">
    <source>
        <dbReference type="EMBL" id="SFS42149.1"/>
    </source>
</evidence>
<protein>
    <submittedName>
        <fullName evidence="4">CBS domain-containing protein</fullName>
    </submittedName>
</protein>
<dbReference type="Pfam" id="PF00571">
    <property type="entry name" value="CBS"/>
    <property type="match status" value="2"/>
</dbReference>
<feature type="domain" description="CBS" evidence="3">
    <location>
        <begin position="75"/>
        <end position="132"/>
    </location>
</feature>
<evidence type="ECO:0000256" key="1">
    <source>
        <dbReference type="ARBA" id="ARBA00023122"/>
    </source>
</evidence>
<feature type="domain" description="CBS" evidence="3">
    <location>
        <begin position="10"/>
        <end position="68"/>
    </location>
</feature>
<gene>
    <name evidence="4" type="ORF">SAMN04488556_0705</name>
</gene>
<dbReference type="InterPro" id="IPR000644">
    <property type="entry name" value="CBS_dom"/>
</dbReference>
<keyword evidence="5" id="KW-1185">Reference proteome</keyword>
<dbReference type="OrthoDB" id="8919at2157"/>
<dbReference type="RefSeq" id="WP_092901596.1">
    <property type="nucleotide sequence ID" value="NZ_FOZS01000001.1"/>
</dbReference>
<dbReference type="SMART" id="SM00116">
    <property type="entry name" value="CBS"/>
    <property type="match status" value="2"/>
</dbReference>
<dbReference type="InterPro" id="IPR051257">
    <property type="entry name" value="Diverse_CBS-Domain"/>
</dbReference>
<dbReference type="PANTHER" id="PTHR43080">
    <property type="entry name" value="CBS DOMAIN-CONTAINING PROTEIN CBSX3, MITOCHONDRIAL"/>
    <property type="match status" value="1"/>
</dbReference>
<reference evidence="5" key="1">
    <citation type="submission" date="2016-10" db="EMBL/GenBank/DDBJ databases">
        <authorList>
            <person name="Varghese N."/>
            <person name="Submissions S."/>
        </authorList>
    </citation>
    <scope>NUCLEOTIDE SEQUENCE [LARGE SCALE GENOMIC DNA]</scope>
    <source>
        <strain evidence="5">DSM 22427</strain>
    </source>
</reference>
<evidence type="ECO:0000313" key="5">
    <source>
        <dbReference type="Proteomes" id="UP000199199"/>
    </source>
</evidence>